<comment type="caution">
    <text evidence="1">The sequence shown here is derived from an EMBL/GenBank/DDBJ whole genome shotgun (WGS) entry which is preliminary data.</text>
</comment>
<dbReference type="HOGENOM" id="CLU_3410801_0_0_1"/>
<dbReference type="EMBL" id="AFRT01001428">
    <property type="protein sequence ID" value="ELU40479.1"/>
    <property type="molecule type" value="Genomic_DNA"/>
</dbReference>
<protein>
    <submittedName>
        <fullName evidence="1">Uncharacterized protein</fullName>
    </submittedName>
</protein>
<keyword evidence="2" id="KW-1185">Reference proteome</keyword>
<accession>L8WVU6</accession>
<dbReference type="AlphaFoldDB" id="L8WVU6"/>
<sequence>MPLVKPLRRAGYKRVRMLPQGMSCPGIWN</sequence>
<gene>
    <name evidence="1" type="ORF">AG1IA_05492</name>
</gene>
<dbReference type="Proteomes" id="UP000011668">
    <property type="component" value="Unassembled WGS sequence"/>
</dbReference>
<evidence type="ECO:0000313" key="2">
    <source>
        <dbReference type="Proteomes" id="UP000011668"/>
    </source>
</evidence>
<organism evidence="1 2">
    <name type="scientific">Thanatephorus cucumeris (strain AG1-IA)</name>
    <name type="common">Rice sheath blight fungus</name>
    <name type="synonym">Rhizoctonia solani</name>
    <dbReference type="NCBI Taxonomy" id="983506"/>
    <lineage>
        <taxon>Eukaryota</taxon>
        <taxon>Fungi</taxon>
        <taxon>Dikarya</taxon>
        <taxon>Basidiomycota</taxon>
        <taxon>Agaricomycotina</taxon>
        <taxon>Agaricomycetes</taxon>
        <taxon>Cantharellales</taxon>
        <taxon>Ceratobasidiaceae</taxon>
        <taxon>Rhizoctonia</taxon>
        <taxon>Rhizoctonia solani AG-1</taxon>
    </lineage>
</organism>
<proteinExistence type="predicted"/>
<reference evidence="1 2" key="1">
    <citation type="journal article" date="2013" name="Nat. Commun.">
        <title>The evolution and pathogenic mechanisms of the rice sheath blight pathogen.</title>
        <authorList>
            <person name="Zheng A."/>
            <person name="Lin R."/>
            <person name="Xu L."/>
            <person name="Qin P."/>
            <person name="Tang C."/>
            <person name="Ai P."/>
            <person name="Zhang D."/>
            <person name="Liu Y."/>
            <person name="Sun Z."/>
            <person name="Feng H."/>
            <person name="Wang Y."/>
            <person name="Chen Y."/>
            <person name="Liang X."/>
            <person name="Fu R."/>
            <person name="Li Q."/>
            <person name="Zhang J."/>
            <person name="Yu X."/>
            <person name="Xie Z."/>
            <person name="Ding L."/>
            <person name="Guan P."/>
            <person name="Tang J."/>
            <person name="Liang Y."/>
            <person name="Wang S."/>
            <person name="Deng Q."/>
            <person name="Li S."/>
            <person name="Zhu J."/>
            <person name="Wang L."/>
            <person name="Liu H."/>
            <person name="Li P."/>
        </authorList>
    </citation>
    <scope>NUCLEOTIDE SEQUENCE [LARGE SCALE GENOMIC DNA]</scope>
    <source>
        <strain evidence="2">AG-1 IA</strain>
    </source>
</reference>
<evidence type="ECO:0000313" key="1">
    <source>
        <dbReference type="EMBL" id="ELU40479.1"/>
    </source>
</evidence>
<name>L8WVU6_THACA</name>